<dbReference type="GO" id="GO:0031966">
    <property type="term" value="C:mitochondrial membrane"/>
    <property type="evidence" value="ECO:0007669"/>
    <property type="project" value="UniProtKB-SubCell"/>
</dbReference>
<dbReference type="PRINTS" id="PR00926">
    <property type="entry name" value="MITOCARRIER"/>
</dbReference>
<dbReference type="SUPFAM" id="SSF103506">
    <property type="entry name" value="Mitochondrial carrier"/>
    <property type="match status" value="1"/>
</dbReference>
<comment type="similarity">
    <text evidence="2 14">Belongs to the mitochondrial carrier (TC 2.A.29) family.</text>
</comment>
<proteinExistence type="inferred from homology"/>
<organism evidence="15">
    <name type="scientific">Timema poppense</name>
    <name type="common">Walking stick</name>
    <dbReference type="NCBI Taxonomy" id="170557"/>
    <lineage>
        <taxon>Eukaryota</taxon>
        <taxon>Metazoa</taxon>
        <taxon>Ecdysozoa</taxon>
        <taxon>Arthropoda</taxon>
        <taxon>Hexapoda</taxon>
        <taxon>Insecta</taxon>
        <taxon>Pterygota</taxon>
        <taxon>Neoptera</taxon>
        <taxon>Polyneoptera</taxon>
        <taxon>Phasmatodea</taxon>
        <taxon>Timematodea</taxon>
        <taxon>Timematoidea</taxon>
        <taxon>Timematidae</taxon>
        <taxon>Timema</taxon>
    </lineage>
</organism>
<evidence type="ECO:0000256" key="1">
    <source>
        <dbReference type="ARBA" id="ARBA00004225"/>
    </source>
</evidence>
<keyword evidence="8 13" id="KW-0472">Membrane</keyword>
<evidence type="ECO:0000256" key="3">
    <source>
        <dbReference type="ARBA" id="ARBA00022448"/>
    </source>
</evidence>
<dbReference type="PROSITE" id="PS50920">
    <property type="entry name" value="SOLCAR"/>
    <property type="match status" value="3"/>
</dbReference>
<evidence type="ECO:0000313" key="15">
    <source>
        <dbReference type="EMBL" id="CAD7406826.1"/>
    </source>
</evidence>
<dbReference type="Gene3D" id="1.50.40.10">
    <property type="entry name" value="Mitochondrial carrier domain"/>
    <property type="match status" value="1"/>
</dbReference>
<keyword evidence="4 13" id="KW-0812">Transmembrane</keyword>
<evidence type="ECO:0000256" key="8">
    <source>
        <dbReference type="ARBA" id="ARBA00023136"/>
    </source>
</evidence>
<keyword evidence="3 14" id="KW-0813">Transport</keyword>
<comment type="catalytic activity">
    <reaction evidence="12">
        <text>thiamine phosphate(out) + thiamine diphosphate(in) = thiamine phosphate(in) + thiamine diphosphate(out)</text>
        <dbReference type="Rhea" id="RHEA:73383"/>
        <dbReference type="ChEBI" id="CHEBI:37575"/>
        <dbReference type="ChEBI" id="CHEBI:58937"/>
    </reaction>
</comment>
<dbReference type="PANTHER" id="PTHR24089">
    <property type="entry name" value="SOLUTE CARRIER FAMILY 25"/>
    <property type="match status" value="1"/>
</dbReference>
<evidence type="ECO:0000256" key="7">
    <source>
        <dbReference type="ARBA" id="ARBA00023128"/>
    </source>
</evidence>
<dbReference type="EMBL" id="OD003018">
    <property type="protein sequence ID" value="CAD7406826.1"/>
    <property type="molecule type" value="Genomic_DNA"/>
</dbReference>
<comment type="subcellular location">
    <subcellularLocation>
        <location evidence="1">Mitochondrion membrane</location>
        <topology evidence="1">Multi-pass membrane protein</topology>
    </subcellularLocation>
</comment>
<feature type="repeat" description="Solcar" evidence="13">
    <location>
        <begin position="74"/>
        <end position="167"/>
    </location>
</feature>
<evidence type="ECO:0000256" key="5">
    <source>
        <dbReference type="ARBA" id="ARBA00022737"/>
    </source>
</evidence>
<evidence type="ECO:0000256" key="14">
    <source>
        <dbReference type="RuleBase" id="RU000488"/>
    </source>
</evidence>
<dbReference type="FunFam" id="1.50.40.10:FF:000011">
    <property type="entry name" value="Mitochondrial thiamine pyrophosphate carrier 1"/>
    <property type="match status" value="1"/>
</dbReference>
<dbReference type="AlphaFoldDB" id="A0A7R9D470"/>
<reference evidence="15" key="1">
    <citation type="submission" date="2020-11" db="EMBL/GenBank/DDBJ databases">
        <authorList>
            <person name="Tran Van P."/>
        </authorList>
    </citation>
    <scope>NUCLEOTIDE SEQUENCE</scope>
</reference>
<gene>
    <name evidence="15" type="ORF">TPSB3V08_LOCUS5599</name>
</gene>
<dbReference type="InterPro" id="IPR018108">
    <property type="entry name" value="MCP_transmembrane"/>
</dbReference>
<evidence type="ECO:0000256" key="9">
    <source>
        <dbReference type="ARBA" id="ARBA00037549"/>
    </source>
</evidence>
<feature type="repeat" description="Solcar" evidence="13">
    <location>
        <begin position="180"/>
        <end position="266"/>
    </location>
</feature>
<sequence>MSDCLVMCAFGGGIDSCSARICDRSERVFLRLNSNEVTLETRKSQDLLICVAFDVQSRKQSAMVGFDPLIKEKLHVSEHALAGAVSGATTRLICQPLDVIKIRFQLQVEPLSSTCSRAKYWGVSQAALLIAKEEGVSALWKGHVPAQLLSVTFGVTQFVTFEMLTHEAWHLAPSFQSDHYRPLVHFVCGAAAGSLATLVSFPTDVVRTRLVAQGEPKVYTGIIHSFKMILKEEGIGAFFKGLSPTLLQIAPHAGAQFAFYNLFKGLWKSLNHLPSEDATKHSGQVSVVGSLVSGSMAGFCAKAVVYPLDLAKKRLQVQGFEQARQRFGKVFYCHGLLHCLKQTVQEENLAGLFKGLWPSLLKAAATTALHFCVYDETCKFLGATDT</sequence>
<evidence type="ECO:0000256" key="6">
    <source>
        <dbReference type="ARBA" id="ARBA00022989"/>
    </source>
</evidence>
<keyword evidence="6" id="KW-1133">Transmembrane helix</keyword>
<accession>A0A7R9D470</accession>
<comment type="function">
    <text evidence="9">Mitochondrial transporter mediating uptake of thiamine diphosphate into mitochondria. It is not clear if the antiporter activity is affected by the membrane potential or by the proton electrochemical gradient.</text>
</comment>
<evidence type="ECO:0000256" key="4">
    <source>
        <dbReference type="ARBA" id="ARBA00022692"/>
    </source>
</evidence>
<feature type="repeat" description="Solcar" evidence="13">
    <location>
        <begin position="285"/>
        <end position="380"/>
    </location>
</feature>
<evidence type="ECO:0000256" key="13">
    <source>
        <dbReference type="PROSITE-ProRule" id="PRU00282"/>
    </source>
</evidence>
<dbReference type="Pfam" id="PF00153">
    <property type="entry name" value="Mito_carr"/>
    <property type="match status" value="3"/>
</dbReference>
<evidence type="ECO:0000256" key="12">
    <source>
        <dbReference type="ARBA" id="ARBA00050799"/>
    </source>
</evidence>
<protein>
    <recommendedName>
        <fullName evidence="10">Mitochondrial thiamine pyrophosphate carrier</fullName>
    </recommendedName>
    <alternativeName>
        <fullName evidence="11">Solute carrier family 25 member 19</fullName>
    </alternativeName>
</protein>
<dbReference type="InterPro" id="IPR023395">
    <property type="entry name" value="MCP_dom_sf"/>
</dbReference>
<keyword evidence="5" id="KW-0677">Repeat</keyword>
<evidence type="ECO:0000256" key="10">
    <source>
        <dbReference type="ARBA" id="ARBA00040836"/>
    </source>
</evidence>
<evidence type="ECO:0000256" key="2">
    <source>
        <dbReference type="ARBA" id="ARBA00006375"/>
    </source>
</evidence>
<dbReference type="InterPro" id="IPR002067">
    <property type="entry name" value="MCP"/>
</dbReference>
<name>A0A7R9D470_TIMPO</name>
<keyword evidence="7" id="KW-0496">Mitochondrion</keyword>
<evidence type="ECO:0000256" key="11">
    <source>
        <dbReference type="ARBA" id="ARBA00041879"/>
    </source>
</evidence>
<dbReference type="GO" id="GO:0090422">
    <property type="term" value="F:thiamine pyrophosphate transmembrane transporter activity"/>
    <property type="evidence" value="ECO:0007669"/>
    <property type="project" value="UniProtKB-ARBA"/>
</dbReference>